<feature type="compositionally biased region" description="Low complexity" evidence="1">
    <location>
        <begin position="676"/>
        <end position="688"/>
    </location>
</feature>
<keyword evidence="2" id="KW-0812">Transmembrane</keyword>
<protein>
    <submittedName>
        <fullName evidence="3">Uncharacterized protein</fullName>
    </submittedName>
</protein>
<feature type="transmembrane region" description="Helical" evidence="2">
    <location>
        <begin position="2738"/>
        <end position="2760"/>
    </location>
</feature>
<name>A0A5A8DSN3_CAFRO</name>
<feature type="compositionally biased region" description="Low complexity" evidence="1">
    <location>
        <begin position="2296"/>
        <end position="2310"/>
    </location>
</feature>
<feature type="region of interest" description="Disordered" evidence="1">
    <location>
        <begin position="1442"/>
        <end position="1468"/>
    </location>
</feature>
<feature type="region of interest" description="Disordered" evidence="1">
    <location>
        <begin position="3297"/>
        <end position="3324"/>
    </location>
</feature>
<dbReference type="PANTHER" id="PTHR24216">
    <property type="entry name" value="PAXILLIN-RELATED"/>
    <property type="match status" value="1"/>
</dbReference>
<feature type="compositionally biased region" description="Low complexity" evidence="1">
    <location>
        <begin position="1093"/>
        <end position="1135"/>
    </location>
</feature>
<feature type="region of interest" description="Disordered" evidence="1">
    <location>
        <begin position="676"/>
        <end position="702"/>
    </location>
</feature>
<feature type="transmembrane region" description="Helical" evidence="2">
    <location>
        <begin position="3131"/>
        <end position="3152"/>
    </location>
</feature>
<dbReference type="Proteomes" id="UP000325113">
    <property type="component" value="Unassembled WGS sequence"/>
</dbReference>
<feature type="region of interest" description="Disordered" evidence="1">
    <location>
        <begin position="2991"/>
        <end position="3059"/>
    </location>
</feature>
<evidence type="ECO:0000313" key="4">
    <source>
        <dbReference type="Proteomes" id="UP000325113"/>
    </source>
</evidence>
<evidence type="ECO:0000256" key="2">
    <source>
        <dbReference type="SAM" id="Phobius"/>
    </source>
</evidence>
<accession>A0A5A8DSN3</accession>
<feature type="region of interest" description="Disordered" evidence="1">
    <location>
        <begin position="2113"/>
        <end position="2133"/>
    </location>
</feature>
<evidence type="ECO:0000256" key="1">
    <source>
        <dbReference type="SAM" id="MobiDB-lite"/>
    </source>
</evidence>
<organism evidence="3 4">
    <name type="scientific">Cafeteria roenbergensis</name>
    <name type="common">Marine flagellate</name>
    <dbReference type="NCBI Taxonomy" id="33653"/>
    <lineage>
        <taxon>Eukaryota</taxon>
        <taxon>Sar</taxon>
        <taxon>Stramenopiles</taxon>
        <taxon>Bigyra</taxon>
        <taxon>Opalozoa</taxon>
        <taxon>Bicosoecida</taxon>
        <taxon>Cafeteriaceae</taxon>
        <taxon>Cafeteria</taxon>
    </lineage>
</organism>
<feature type="transmembrane region" description="Helical" evidence="2">
    <location>
        <begin position="2608"/>
        <end position="2629"/>
    </location>
</feature>
<feature type="region of interest" description="Disordered" evidence="1">
    <location>
        <begin position="2296"/>
        <end position="2328"/>
    </location>
</feature>
<keyword evidence="2" id="KW-1133">Transmembrane helix</keyword>
<dbReference type="EMBL" id="VLTM01000007">
    <property type="protein sequence ID" value="KAA0166860.1"/>
    <property type="molecule type" value="Genomic_DNA"/>
</dbReference>
<feature type="transmembrane region" description="Helical" evidence="2">
    <location>
        <begin position="3200"/>
        <end position="3227"/>
    </location>
</feature>
<evidence type="ECO:0000313" key="3">
    <source>
        <dbReference type="EMBL" id="KAA0166860.1"/>
    </source>
</evidence>
<feature type="transmembrane region" description="Helical" evidence="2">
    <location>
        <begin position="2650"/>
        <end position="2671"/>
    </location>
</feature>
<feature type="region of interest" description="Disordered" evidence="1">
    <location>
        <begin position="538"/>
        <end position="602"/>
    </location>
</feature>
<dbReference type="PANTHER" id="PTHR24216:SF65">
    <property type="entry name" value="PAXILLIN-LIKE PROTEIN 1"/>
    <property type="match status" value="1"/>
</dbReference>
<feature type="region of interest" description="Disordered" evidence="1">
    <location>
        <begin position="2791"/>
        <end position="2818"/>
    </location>
</feature>
<feature type="compositionally biased region" description="Basic and acidic residues" evidence="1">
    <location>
        <begin position="1165"/>
        <end position="1177"/>
    </location>
</feature>
<feature type="region of interest" description="Disordered" evidence="1">
    <location>
        <begin position="3349"/>
        <end position="3390"/>
    </location>
</feature>
<feature type="transmembrane region" description="Helical" evidence="2">
    <location>
        <begin position="2917"/>
        <end position="2937"/>
    </location>
</feature>
<reference evidence="3 4" key="1">
    <citation type="submission" date="2019-07" db="EMBL/GenBank/DDBJ databases">
        <title>Genomes of Cafeteria roenbergensis.</title>
        <authorList>
            <person name="Fischer M.G."/>
            <person name="Hackl T."/>
            <person name="Roman M."/>
        </authorList>
    </citation>
    <scope>NUCLEOTIDE SEQUENCE [LARGE SCALE GENOMIC DNA]</scope>
    <source>
        <strain evidence="3 4">Cflag</strain>
    </source>
</reference>
<sequence length="3390" mass="332985">MNMSAGAPGRTACTPLFIGTALRQLRVFPVADPRWREAEDRALGTDPEPGFTGTLGYSRAQMVETVAVFDGRTALDIGDEQVVEIPTFSPTLEELRLAQAAALAAGRPPPLLPPVMLPAGEPLVAGNTTTLGADGTTAVEAEDMLASARARHLVVAGGAALMAAPWSEVHDLGAQILEDGLATSPPPGRVMAVVPASSSLRVGALTVARDSPTSGALPLSTDPTATWTGEAFERTRGRLVVSRGARVVLGGTRGRPWLGGAGATTGGGDGGDVAGRGAALATTECAGTARSGPPRTRAAVFTSPHFQAYVSGRGGLAAASDAADFGTRADATPWDVFLPTVQLADTLSPVAAGNRADGWFYALLDVGIVFLHPNGTYVTSPTLRGADAIPDDVDWLDLSLRLSFFTEDDGLIATMPQVWASNGTEMNATQTTGFARGGLNLRDPRVGPSLQPCRQLFGSGLNLGSASGSFTRLPPGSVQDDVLCYRLLVQVKVPRAVDELFGSGLVVANTSVQVATHNSAGRGRDHGLVSSIALTTSQVAPSQSPSAAPTPSATPSPTLTSTSTPSASPTASVIASPTASTTPTAATAVPTPTATPSPGVAGAEVSTVGGPVFAAPCCGVGVSEGARFGTAVAHVGDVDWDGWGGDVAVAGFTAGSAAGLARPFIALLGPSAGSHGLAPTPSASASPSGAPPAPRRSLSSASSGPSLRVLAVINGTARAQALIGWPEVEASQVSLSAVDVSSTRGELPGSAMRVTLVAMGLFEVSSVYAAWVGVDSPGGVPYLLQFSRLSRPAGSAQFFGASVLAMPPSQGLSAGGVVSVSAASVLVGSLALSGSAGQVMALDVRPDGDVLSSRVLLSGAGLPLGDGSAEKLGNALAATASLLGSGPSRAAATTERWLVVAGAPGRGGGHLVLAAVGSSGALESPTLIALPAEADAMGVGTSLALPGDIDGDGFQDAVAGSVSCAAAQSVADRRRGRGRGRGLASTTSSDSACVWVVWLRGEGQAARGVTRVMSSSIGGYSPLKPNDGFGSALALLPTGPFEQTLAAPLGPNRTTFVLALGRPDDDRPPVGPGTVGSVVLVALRGRPEYQPVPSSSSTPTPSTTRSAAATPSSSTTATLTASPSHTPTPSSTPTPWKRRESPSPTRSPVPSPGASASASSAPLTEEERRAEGDRVSRQEGLAEPVRVLPAPVFAAAGLSSLRSAAAAMSAASGAAASLPPATDRRSAPAGSLFLDTGAGGRLTVCAAQAVLASVAGNVSWAPVLLDVTGDALFEMDASSVTAAGLCGAPGAAAEPTGQARVWVTVDDVSIGAGAGAGAASEERSQTVRVCFGGLESLVPGVGGGVDAGGVLARARARGASEAAVLASEAAAAGPGLAGGLGGHWSVLETAVSVQALSLSCGALGVQSDAPALLLGLAVVLPSLRVFPASVDRTVNLASSALASGGGVSPSPVAAPSSPPGRRGRLLSGEGVGNATGAARVGQLVGSNEGSSSVKWAVALSEPACWASFDWSAAQSREALGLGAGSALPAIEAWDEANRSSAQCDTAVVGAALASGTGIAAWANASRDVACGSLAGSASLSLDLSVSGLDALPPATYSTGVAVAAADPLLPGSRVVVPWTLRLTALGVCPSSGVSRQLWPEWGGGWSPSSLASGGRLTPFAAAALVANSSSLTRRLAGGAPLGAVRDRSALAAVLSSGVVPSSELLQRVRVSNLGGSAARLSRVWAFEGGRVDEASAFASFAASSGAANASAGACGGSAGGDAAGAMAALGAALDFAEASRGLPSWLAVAVDDVTGVVKRDSSGAPVLAPGSSLELLLSGQYSAQTMPAAVASGVPSLFSAVATVGFQLEEAVGGAARRAPEIRQIEVRALPSTGGASPSRTLVVVPPSSAARAAGDGEDGPDRVALVSGPDLSLTGLVQAAMALGSSAGASSSAQWSASSSSAGESVSVAGEGEVPFVSSEDAAVVVVPRDACGVARLVAVVSQSAAGVSASSLSPFGGRARVSASVVRSAAGGAASSGASVSVTGVLLRGGEVASSIAVGTGEEHGTQSGALAELASWSPPGSVAPSMGGGGVPPAESLGVLGFAVSVSASRSGSVRVSLTVESAAAASGAAGSSAAGSSDAAGGSSSGSESSVWRSGVDVSVSIPAANCSASSRLSALSAGSALCGCAAGHGLTSNATLVRAVLSSAAQAASGRAGLGAAAAAGVLSPWRRGSGSSRVAELLFGLCERCPRGSVSESPTLDSVSRVCRVCPSGSYAGPGARECLACPPRGAHCEGGVLFALPGWWVETVSDSEGASAGSEAGAGSLSARTGSAEPQRAGSGRALQSADASGYGTRLHPCPLSGACEFTGSMSPDDAGRMVPEGGSDDDAAGAGGGGLVVTGVEGVCSEGHSGPLCGECWAGYAHSPVTAGVRAPCVECASDEGAVFMVASVVGLAWAVWLTTLWAWGAAPAADVVTGIVDVRSLSEEGQGEGIAASAEALAAGAACAAKAACSSEAGGSGSGQSWRLAPTAAAVGVIRREARRLVLALARPASLAARASVALHAVAAAQVLAFAVDAQPGASPWLVRWLRLAAEVVGFGVPVTTHEAACWLLGGVSPADSFALTGLGWPVLCVAAVGPVCGVLAWLATRGAVVWWAARTNPRDAPVPGAVAAPSLARFLVAGAGVWSLLSLPRSVTVAVQYSAAIALPESDGSSVEPALSGGPGGLGSAASSSRVVLQLATNVPAGWSSGDEVSTVLAAAPFVAAAWAAAGLVVLVVVGRWAASAVAASAKVEPRHVSFSAGARRVPGRAVGDEVGTSPSFAPPGRGAPGVLASGSSSPVAGASPVGAASPPVGSLLSGRTGAAVSVTQGTVLFRRGVPAAFTLTWPAWALTVHRSKPNAARALSAGVRDVVWWFVLRLLAASAGVGMVGPSSQFTLACAVLFLLYGAAAARGHCDRRLSQMPRIGAETVLLAAESAARSAVLEARPPARSSLEFGQWLTGRVLQEAAATAAHDAEEDASTSPGGQSRPGASGAGKERAALPGPSLSPLHGSFSGTANPLAGRRPRPRGGSSGFSVGQARQDLVRKAMRADMGILPASEASAVAAVAAGPSQAGLSPEEVSDPVSLTLDNDRARAARARLPGMPSVDAMAAFALAGAAVVDGMLLLSWWARDGAGTAGSATAESLEAASQASSQAERTAALGSGVGLLDAVGGAGTEAIASVLGAVVAVCVLGVLVGVSALPFAWAVALEGSGEEAAGGEGAAGVVRRGAACCGRVCGCGAADAPGKAPGSVPPWWPACEAVHEDEDRRMASLRAARGRGPSAPVAPAVGEDSGAAGDGGARRAPKRLKALRASIFAASTALLRAKPRGAVGAENLAKERQATVSRRRTAPDGLLETATDPPSASPSP</sequence>
<feature type="compositionally biased region" description="Low complexity" evidence="1">
    <location>
        <begin position="1152"/>
        <end position="1162"/>
    </location>
</feature>
<feature type="region of interest" description="Disordered" evidence="1">
    <location>
        <begin position="2354"/>
        <end position="2376"/>
    </location>
</feature>
<feature type="transmembrane region" description="Helical" evidence="2">
    <location>
        <begin position="2893"/>
        <end position="2911"/>
    </location>
</feature>
<feature type="compositionally biased region" description="Low complexity" evidence="1">
    <location>
        <begin position="1442"/>
        <end position="1455"/>
    </location>
</feature>
<keyword evidence="2" id="KW-0472">Membrane</keyword>
<feature type="region of interest" description="Disordered" evidence="1">
    <location>
        <begin position="1088"/>
        <end position="1182"/>
    </location>
</feature>
<gene>
    <name evidence="3" type="ORF">FNF31_01235</name>
</gene>
<proteinExistence type="predicted"/>
<comment type="caution">
    <text evidence="3">The sequence shown here is derived from an EMBL/GenBank/DDBJ whole genome shotgun (WGS) entry which is preliminary data.</text>
</comment>